<evidence type="ECO:0000313" key="5">
    <source>
        <dbReference type="EMBL" id="GFR07761.1"/>
    </source>
</evidence>
<keyword evidence="2" id="KW-0433">Leucine-rich repeat</keyword>
<proteinExistence type="inferred from homology"/>
<protein>
    <submittedName>
        <fullName evidence="5">Uncharacterized protein</fullName>
    </submittedName>
</protein>
<dbReference type="AlphaFoldDB" id="A0A8X6JIE1"/>
<name>A0A8X6JIE1_TRICU</name>
<sequence length="87" mass="10008">MFTNMPNLKELDLNNNQFVTLDEDTFRWPFENLASLMFKGNAFRCDCRLRWLVGTKKPSTFEAICNLPDSLNGVSVENLVSSSLWCI</sequence>
<dbReference type="PROSITE" id="PS51450">
    <property type="entry name" value="LRR"/>
    <property type="match status" value="1"/>
</dbReference>
<dbReference type="SUPFAM" id="SSF52058">
    <property type="entry name" value="L domain-like"/>
    <property type="match status" value="1"/>
</dbReference>
<reference evidence="5" key="1">
    <citation type="submission" date="2020-07" db="EMBL/GenBank/DDBJ databases">
        <title>Multicomponent nature underlies the extraordinary mechanical properties of spider dragline silk.</title>
        <authorList>
            <person name="Kono N."/>
            <person name="Nakamura H."/>
            <person name="Mori M."/>
            <person name="Yoshida Y."/>
            <person name="Ohtoshi R."/>
            <person name="Malay A.D."/>
            <person name="Moran D.A.P."/>
            <person name="Tomita M."/>
            <person name="Numata K."/>
            <person name="Arakawa K."/>
        </authorList>
    </citation>
    <scope>NUCLEOTIDE SEQUENCE</scope>
</reference>
<comment type="caution">
    <text evidence="5">The sequence shown here is derived from an EMBL/GenBank/DDBJ whole genome shotgun (WGS) entry which is preliminary data.</text>
</comment>
<dbReference type="InterPro" id="IPR051963">
    <property type="entry name" value="Adhesion_GPCR_A"/>
</dbReference>
<dbReference type="GO" id="GO:0005886">
    <property type="term" value="C:plasma membrane"/>
    <property type="evidence" value="ECO:0007669"/>
    <property type="project" value="TreeGrafter"/>
</dbReference>
<dbReference type="PANTHER" id="PTHR45930">
    <property type="entry name" value="G-PROTEIN COUPLED RECEPTOR 124-LIKE PROTEIN"/>
    <property type="match status" value="1"/>
</dbReference>
<comment type="similarity">
    <text evidence="1">Belongs to the G-protein coupled receptor 2 family. Adhesion G-protein coupled receptor (ADGR) subfamily.</text>
</comment>
<gene>
    <name evidence="5" type="primary">AVEN_54044_1</name>
    <name evidence="5" type="ORF">TNCT_369791</name>
</gene>
<dbReference type="PANTHER" id="PTHR45930:SF4">
    <property type="entry name" value="ADHESION G PROTEIN-COUPLED RECEPTOR A3"/>
    <property type="match status" value="1"/>
</dbReference>
<dbReference type="Gene3D" id="3.80.10.10">
    <property type="entry name" value="Ribonuclease Inhibitor"/>
    <property type="match status" value="1"/>
</dbReference>
<keyword evidence="3" id="KW-0677">Repeat</keyword>
<dbReference type="SMART" id="SM00369">
    <property type="entry name" value="LRR_TYP"/>
    <property type="match status" value="1"/>
</dbReference>
<evidence type="ECO:0000313" key="6">
    <source>
        <dbReference type="Proteomes" id="UP000887116"/>
    </source>
</evidence>
<evidence type="ECO:0000256" key="4">
    <source>
        <dbReference type="ARBA" id="ARBA00023170"/>
    </source>
</evidence>
<dbReference type="Proteomes" id="UP000887116">
    <property type="component" value="Unassembled WGS sequence"/>
</dbReference>
<evidence type="ECO:0000256" key="2">
    <source>
        <dbReference type="ARBA" id="ARBA00022614"/>
    </source>
</evidence>
<dbReference type="InterPro" id="IPR032675">
    <property type="entry name" value="LRR_dom_sf"/>
</dbReference>
<accession>A0A8X6JIE1</accession>
<dbReference type="InterPro" id="IPR003591">
    <property type="entry name" value="Leu-rich_rpt_typical-subtyp"/>
</dbReference>
<dbReference type="GO" id="GO:0007166">
    <property type="term" value="P:cell surface receptor signaling pathway"/>
    <property type="evidence" value="ECO:0007669"/>
    <property type="project" value="TreeGrafter"/>
</dbReference>
<dbReference type="InterPro" id="IPR001611">
    <property type="entry name" value="Leu-rich_rpt"/>
</dbReference>
<dbReference type="OrthoDB" id="6415927at2759"/>
<dbReference type="EMBL" id="BMAO01006330">
    <property type="protein sequence ID" value="GFR07761.1"/>
    <property type="molecule type" value="Genomic_DNA"/>
</dbReference>
<keyword evidence="4" id="KW-0675">Receptor</keyword>
<evidence type="ECO:0000256" key="3">
    <source>
        <dbReference type="ARBA" id="ARBA00022737"/>
    </source>
</evidence>
<organism evidence="5 6">
    <name type="scientific">Trichonephila clavata</name>
    <name type="common">Joro spider</name>
    <name type="synonym">Nephila clavata</name>
    <dbReference type="NCBI Taxonomy" id="2740835"/>
    <lineage>
        <taxon>Eukaryota</taxon>
        <taxon>Metazoa</taxon>
        <taxon>Ecdysozoa</taxon>
        <taxon>Arthropoda</taxon>
        <taxon>Chelicerata</taxon>
        <taxon>Arachnida</taxon>
        <taxon>Araneae</taxon>
        <taxon>Araneomorphae</taxon>
        <taxon>Entelegynae</taxon>
        <taxon>Araneoidea</taxon>
        <taxon>Nephilidae</taxon>
        <taxon>Trichonephila</taxon>
    </lineage>
</organism>
<keyword evidence="6" id="KW-1185">Reference proteome</keyword>
<evidence type="ECO:0000256" key="1">
    <source>
        <dbReference type="ARBA" id="ARBA00007343"/>
    </source>
</evidence>